<keyword evidence="1" id="KW-0472">Membrane</keyword>
<accession>A0A7S4VUD8</accession>
<reference evidence="3" key="1">
    <citation type="submission" date="2021-01" db="EMBL/GenBank/DDBJ databases">
        <authorList>
            <person name="Corre E."/>
            <person name="Pelletier E."/>
            <person name="Niang G."/>
            <person name="Scheremetjew M."/>
            <person name="Finn R."/>
            <person name="Kale V."/>
            <person name="Holt S."/>
            <person name="Cochrane G."/>
            <person name="Meng A."/>
            <person name="Brown T."/>
            <person name="Cohen L."/>
        </authorList>
    </citation>
    <scope>NUCLEOTIDE SEQUENCE</scope>
    <source>
        <strain evidence="3">CCMP3105</strain>
    </source>
</reference>
<sequence length="149" mass="15542">MARSCRPRLAALVLLSCAVVAEASFGGTAKRYISYCLVCCFLMTSFVCGVLVLFFMIQKKMEAGADEEGDWPAPEAPKAPTSNNTQAASSFFAFTMSAGSSNGTVPPRLLRWTNEQLVGAMATAATATHPAALAAAASHAGGLLDLFLS</sequence>
<name>A0A7S4VUD8_9DINO</name>
<feature type="signal peptide" evidence="2">
    <location>
        <begin position="1"/>
        <end position="23"/>
    </location>
</feature>
<dbReference type="AlphaFoldDB" id="A0A7S4VUD8"/>
<gene>
    <name evidence="3" type="ORF">AMON00008_LOCUS43772</name>
</gene>
<keyword evidence="1" id="KW-1133">Transmembrane helix</keyword>
<evidence type="ECO:0000256" key="2">
    <source>
        <dbReference type="SAM" id="SignalP"/>
    </source>
</evidence>
<keyword evidence="2" id="KW-0732">Signal</keyword>
<organism evidence="3">
    <name type="scientific">Alexandrium monilatum</name>
    <dbReference type="NCBI Taxonomy" id="311494"/>
    <lineage>
        <taxon>Eukaryota</taxon>
        <taxon>Sar</taxon>
        <taxon>Alveolata</taxon>
        <taxon>Dinophyceae</taxon>
        <taxon>Gonyaulacales</taxon>
        <taxon>Pyrocystaceae</taxon>
        <taxon>Alexandrium</taxon>
    </lineage>
</organism>
<evidence type="ECO:0000313" key="3">
    <source>
        <dbReference type="EMBL" id="CAE4631882.1"/>
    </source>
</evidence>
<evidence type="ECO:0000256" key="1">
    <source>
        <dbReference type="SAM" id="Phobius"/>
    </source>
</evidence>
<keyword evidence="1" id="KW-0812">Transmembrane</keyword>
<feature type="transmembrane region" description="Helical" evidence="1">
    <location>
        <begin position="33"/>
        <end position="57"/>
    </location>
</feature>
<proteinExistence type="predicted"/>
<dbReference type="EMBL" id="HBNR01062105">
    <property type="protein sequence ID" value="CAE4631882.1"/>
    <property type="molecule type" value="Transcribed_RNA"/>
</dbReference>
<protein>
    <submittedName>
        <fullName evidence="3">Uncharacterized protein</fullName>
    </submittedName>
</protein>
<feature type="chain" id="PRO_5030607296" evidence="2">
    <location>
        <begin position="24"/>
        <end position="149"/>
    </location>
</feature>